<feature type="domain" description="SpaA-like prealbumin fold" evidence="2">
    <location>
        <begin position="1105"/>
        <end position="1201"/>
    </location>
</feature>
<gene>
    <name evidence="4" type="ORF">LEN_4046</name>
</gene>
<dbReference type="Pfam" id="PF19403">
    <property type="entry name" value="SpaA_2"/>
    <property type="match status" value="4"/>
</dbReference>
<dbReference type="Pfam" id="PF24514">
    <property type="entry name" value="SpaA_4"/>
    <property type="match status" value="5"/>
</dbReference>
<feature type="domain" description="SpaA-like prealbumin fold" evidence="3">
    <location>
        <begin position="577"/>
        <end position="689"/>
    </location>
</feature>
<feature type="domain" description="SpaA-like prealbumin fold" evidence="3">
    <location>
        <begin position="693"/>
        <end position="804"/>
    </location>
</feature>
<feature type="domain" description="DUF11" evidence="1">
    <location>
        <begin position="335"/>
        <end position="453"/>
    </location>
</feature>
<evidence type="ECO:0000313" key="5">
    <source>
        <dbReference type="Proteomes" id="UP000218824"/>
    </source>
</evidence>
<dbReference type="NCBIfam" id="TIGR01451">
    <property type="entry name" value="B_ant_repeat"/>
    <property type="match status" value="2"/>
</dbReference>
<reference evidence="4 5" key="1">
    <citation type="journal article" date="2017" name="DNA Res.">
        <title>Complete genome sequence and expression profile of the commercial lytic enzyme producer Lysobacter enzymogenes M497-1.</title>
        <authorList>
            <person name="Takami H."/>
            <person name="Toyoda A."/>
            <person name="Uchiyama I."/>
            <person name="Itoh T."/>
            <person name="Takaki Y."/>
            <person name="Arai W."/>
            <person name="Nishi S."/>
            <person name="Kawai M."/>
            <person name="Shinya K."/>
            <person name="Ikeda H."/>
        </authorList>
    </citation>
    <scope>NUCLEOTIDE SEQUENCE [LARGE SCALE GENOMIC DNA]</scope>
    <source>
        <strain evidence="4 5">M497-1</strain>
    </source>
</reference>
<dbReference type="InterPro" id="IPR001434">
    <property type="entry name" value="OmcB-like_DUF11"/>
</dbReference>
<dbReference type="RefSeq" id="WP_096380200.1">
    <property type="nucleotide sequence ID" value="NZ_AP014940.1"/>
</dbReference>
<protein>
    <recommendedName>
        <fullName evidence="6">DUF11 domain-containing protein</fullName>
    </recommendedName>
</protein>
<feature type="domain" description="DUF11" evidence="1">
    <location>
        <begin position="1663"/>
        <end position="1765"/>
    </location>
</feature>
<dbReference type="InterPro" id="IPR045826">
    <property type="entry name" value="SpaA_PFL_dom_2"/>
</dbReference>
<evidence type="ECO:0000313" key="4">
    <source>
        <dbReference type="EMBL" id="BAV99533.1"/>
    </source>
</evidence>
<sequence length="1766" mass="172263">MSEVSIGLDVVSGAVRCAMTSAARAPARLVSADRLIGALARRMIRGLAGLLLLTAAPFAIAQVQQDLEMQSGQGGPTGAGPSIASQTVTMRMNTDNPTGGNTFAARTPAVTVTYSLSNQQFTNAVMFGGGGTVYGPPNAIDFPTNTMFTSAGNSATGTGYSVSSNAAIALYSNANALIVNPPPTNARIRMADVTLTFNTPVNNPILQFSGLGGTFGSLGFTTDFDLLTTGLTLTRLSGNAVFNAGGTSVSNGATTQRDNCSTADGAACGSVRVNGTGISSVTFRVYLRGDGGGPSWGSQFSSSGDQFYVGVSLDPIADFSITKTNTPAAGQNDQANDTLLPGQNTTYQLVVTNNGPDPVVGAIVTDTPGANLNCPAGNAVTITGNGVPAGSFTVANLTGAGIALGNLNSTQSVTLTFTCTVLADAIGNVVNDSRVAAPLGVTEPNSNNNTANDTDQLPPRVTLAKTTTNGAGANTFGFTLAGVTNAADSISVTGAATVTSVTAHVGTAGTAVTIQESSVPAGWPANPTQVVCTDASSTTPNANIATLSGNTATIPAAAVVAGANITCRFTNTLPTTLRVIKVSNGGTDTFAFSGTNGIAAHNIATTAAGAPGTAGAQQTLTAAATATAITENAPPAGWVLTGAACTVTPPGGAAAPAAGAFDAASRTFNLTAADTAAGNVIACTFTNNRAPTLTVTKVSNGGTGTFSFSGSNGIAAHNIATTAAGAPGTAGAQQTLTAAATATAITENAPPAGWLLTGAACTVTPPGGAAAPAAGAFDAASRTFNLTAADTAAGNVIACTFTNDRQPILTLAKTVVNDNGGTAVDTAWTLTATGPATISGTEGQAAITAAAVPAGTYTLSETGGPAGYALTGWACTNGVTVNASNQIALALDQTTVCTATNDDQPAQLTLRKAVTNDNGGTAANTAWTLTATGPTNLSGAHGAAAVTNAAVNPGTYTLAEANGPAGYAAAGAYSCVVNGGAAVVGNNLTLAAGDNAVCTITNDDQPAQLTLRKAVTNDNGGTAVNTAWTLTATGPTNLSGTHGAAAVTNAAVNPGAYALAEANGPAGYAAVGAYSCVVNGGAAVVGNNLTLAGGDNAVCTITNDDQPARLTLRKTVVNNNGGTATAAAWTLTAAGPTNLSGAHGSAAVTNAAVAVGAYTLGETGGPGGYAASQYSCVLNGAAAVAGNSLSLGLGDNAVCTITNDDMATQLRITKVTEGGTGTFGFRILVASGALFNQSITTTAAGTPGTTGPVLQDNSLNNSGMLVQEAAPPAGFVLRTASCTVTRPDGTTAPAGTFSAAGRSVNLSAADGARGNQIACTFINRRPPTVRVTKVSNGGTGTFQFGGSNGIANHSIATTADGGTGTQGAVQTLTAVDTATALTETVPAGWLLTGAACTVTPAGGSAAPATGAFDPATATFNLTAADTAAGNAIACTFTNQRQSSLQLAKAWAAGSIAGDQVTIGATTGGSNNTASFGATAPTAADSGTAVIVNVGDSITLPAETGANLANYTTTVACSGGHTLSGSDGQQSNTLTITSGTAAVCTYTNTPRTATLQLAKAWAAGSTAGHQISIGATTGGTNNTVAFNATAPDAADSGTAVVVTIGDTITLPAEAGTNAANYTTALECTGGHTLSGTNGQQSNTLTITGTNAAVCTYTNTLRTTDLSITKTNTPANGPSDQAGDTVVAGANTTYRLVVTNNAAADVTGAVVRDTPQAGLNCPAGNAVTCSGAACSSAAITVGDLANGVTLGLLAAGASATLEFSCTVQ</sequence>
<dbReference type="Pfam" id="PF01345">
    <property type="entry name" value="DUF11"/>
    <property type="match status" value="2"/>
</dbReference>
<organism evidence="4 5">
    <name type="scientific">Lysobacter enzymogenes</name>
    <dbReference type="NCBI Taxonomy" id="69"/>
    <lineage>
        <taxon>Bacteria</taxon>
        <taxon>Pseudomonadati</taxon>
        <taxon>Pseudomonadota</taxon>
        <taxon>Gammaproteobacteria</taxon>
        <taxon>Lysobacterales</taxon>
        <taxon>Lysobacteraceae</taxon>
        <taxon>Lysobacter</taxon>
    </lineage>
</organism>
<feature type="domain" description="SpaA-like prealbumin fold" evidence="2">
    <location>
        <begin position="1004"/>
        <end position="1101"/>
    </location>
</feature>
<evidence type="ECO:0000259" key="1">
    <source>
        <dbReference type="Pfam" id="PF01345"/>
    </source>
</evidence>
<accession>A0AAU9AUS1</accession>
<dbReference type="EMBL" id="AP014940">
    <property type="protein sequence ID" value="BAV99533.1"/>
    <property type="molecule type" value="Genomic_DNA"/>
</dbReference>
<feature type="domain" description="SpaA-like prealbumin fold" evidence="3">
    <location>
        <begin position="1210"/>
        <end position="1325"/>
    </location>
</feature>
<dbReference type="InterPro" id="IPR055371">
    <property type="entry name" value="SpaA_PFL_dom_4"/>
</dbReference>
<dbReference type="GeneID" id="83065835"/>
<feature type="domain" description="SpaA-like prealbumin fold" evidence="2">
    <location>
        <begin position="805"/>
        <end position="898"/>
    </location>
</feature>
<dbReference type="InterPro" id="IPR047589">
    <property type="entry name" value="DUF11_rpt"/>
</dbReference>
<feature type="domain" description="SpaA-like prealbumin fold" evidence="3">
    <location>
        <begin position="461"/>
        <end position="572"/>
    </location>
</feature>
<proteinExistence type="predicted"/>
<evidence type="ECO:0000259" key="2">
    <source>
        <dbReference type="Pfam" id="PF19403"/>
    </source>
</evidence>
<dbReference type="KEGG" id="lem:LEN_4046"/>
<name>A0AAU9AUS1_LYSEN</name>
<evidence type="ECO:0008006" key="6">
    <source>
        <dbReference type="Google" id="ProtNLM"/>
    </source>
</evidence>
<dbReference type="Proteomes" id="UP000218824">
    <property type="component" value="Chromosome"/>
</dbReference>
<feature type="domain" description="SpaA-like prealbumin fold" evidence="3">
    <location>
        <begin position="1329"/>
        <end position="1440"/>
    </location>
</feature>
<evidence type="ECO:0000259" key="3">
    <source>
        <dbReference type="Pfam" id="PF24514"/>
    </source>
</evidence>
<feature type="domain" description="SpaA-like prealbumin fold" evidence="2">
    <location>
        <begin position="903"/>
        <end position="1000"/>
    </location>
</feature>